<sequence>MSENYKEYCMKFSNEELKKNMVEYLIKNSWDEKMIRFLSEDGDEIEIDSSKEIGTIVFDGNDENLFINFYGIHTSIFAYNVEMMFIDEDSKGTYTSSDVYNNVVYEGNLREMSHEEMLRMFSEIILCFIDAETVTMTQSSVPENKYKKYNYYEPHEFLVEVKNGHTIEKRNIYENITIQY</sequence>
<gene>
    <name evidence="1" type="ORF">DWX93_13810</name>
</gene>
<name>A0A395V8M2_9FIRM</name>
<reference evidence="1 2" key="1">
    <citation type="submission" date="2018-08" db="EMBL/GenBank/DDBJ databases">
        <title>A genome reference for cultivated species of the human gut microbiota.</title>
        <authorList>
            <person name="Zou Y."/>
            <person name="Xue W."/>
            <person name="Luo G."/>
        </authorList>
    </citation>
    <scope>NUCLEOTIDE SEQUENCE [LARGE SCALE GENOMIC DNA]</scope>
    <source>
        <strain evidence="1 2">AF22-12AC</strain>
    </source>
</reference>
<protein>
    <submittedName>
        <fullName evidence="1">Uncharacterized protein</fullName>
    </submittedName>
</protein>
<comment type="caution">
    <text evidence="1">The sequence shown here is derived from an EMBL/GenBank/DDBJ whole genome shotgun (WGS) entry which is preliminary data.</text>
</comment>
<organism evidence="1 2">
    <name type="scientific">Roseburia hominis</name>
    <dbReference type="NCBI Taxonomy" id="301301"/>
    <lineage>
        <taxon>Bacteria</taxon>
        <taxon>Bacillati</taxon>
        <taxon>Bacillota</taxon>
        <taxon>Clostridia</taxon>
        <taxon>Lachnospirales</taxon>
        <taxon>Lachnospiraceae</taxon>
        <taxon>Roseburia</taxon>
    </lineage>
</organism>
<dbReference type="Proteomes" id="UP000266172">
    <property type="component" value="Unassembled WGS sequence"/>
</dbReference>
<dbReference type="AlphaFoldDB" id="A0A395V8M2"/>
<dbReference type="EMBL" id="QRVL01000014">
    <property type="protein sequence ID" value="RGS37663.1"/>
    <property type="molecule type" value="Genomic_DNA"/>
</dbReference>
<evidence type="ECO:0000313" key="1">
    <source>
        <dbReference type="EMBL" id="RGS37663.1"/>
    </source>
</evidence>
<accession>A0A395V8M2</accession>
<proteinExistence type="predicted"/>
<evidence type="ECO:0000313" key="2">
    <source>
        <dbReference type="Proteomes" id="UP000266172"/>
    </source>
</evidence>